<dbReference type="AlphaFoldDB" id="A0AAV9NE54"/>
<comment type="caution">
    <text evidence="2">The sequence shown here is derived from an EMBL/GenBank/DDBJ whole genome shotgun (WGS) entry which is preliminary data.</text>
</comment>
<feature type="compositionally biased region" description="Basic and acidic residues" evidence="1">
    <location>
        <begin position="143"/>
        <end position="157"/>
    </location>
</feature>
<accession>A0AAV9NE54</accession>
<name>A0AAV9NE54_9EURO</name>
<evidence type="ECO:0000313" key="3">
    <source>
        <dbReference type="Proteomes" id="UP001358417"/>
    </source>
</evidence>
<dbReference type="EMBL" id="JAVRRD010000009">
    <property type="protein sequence ID" value="KAK5055383.1"/>
    <property type="molecule type" value="Genomic_DNA"/>
</dbReference>
<feature type="compositionally biased region" description="Basic residues" evidence="1">
    <location>
        <begin position="158"/>
        <end position="167"/>
    </location>
</feature>
<feature type="region of interest" description="Disordered" evidence="1">
    <location>
        <begin position="1"/>
        <end position="42"/>
    </location>
</feature>
<evidence type="ECO:0000313" key="2">
    <source>
        <dbReference type="EMBL" id="KAK5055383.1"/>
    </source>
</evidence>
<feature type="compositionally biased region" description="Polar residues" evidence="1">
    <location>
        <begin position="112"/>
        <end position="138"/>
    </location>
</feature>
<dbReference type="RefSeq" id="XP_064707814.1">
    <property type="nucleotide sequence ID" value="XM_064856638.1"/>
</dbReference>
<protein>
    <submittedName>
        <fullName evidence="2">Uncharacterized protein</fullName>
    </submittedName>
</protein>
<feature type="compositionally biased region" description="Polar residues" evidence="1">
    <location>
        <begin position="59"/>
        <end position="101"/>
    </location>
</feature>
<reference evidence="2 3" key="1">
    <citation type="submission" date="2023-08" db="EMBL/GenBank/DDBJ databases">
        <title>Black Yeasts Isolated from many extreme environments.</title>
        <authorList>
            <person name="Coleine C."/>
            <person name="Stajich J.E."/>
            <person name="Selbmann L."/>
        </authorList>
    </citation>
    <scope>NUCLEOTIDE SEQUENCE [LARGE SCALE GENOMIC DNA]</scope>
    <source>
        <strain evidence="2 3">CCFEE 5792</strain>
    </source>
</reference>
<evidence type="ECO:0000256" key="1">
    <source>
        <dbReference type="SAM" id="MobiDB-lite"/>
    </source>
</evidence>
<dbReference type="Proteomes" id="UP001358417">
    <property type="component" value="Unassembled WGS sequence"/>
</dbReference>
<proteinExistence type="predicted"/>
<dbReference type="GeneID" id="89981269"/>
<keyword evidence="3" id="KW-1185">Reference proteome</keyword>
<sequence length="167" mass="18086">MDQRSIKVPADTGGKGSPHNSQDHPEQENVDLMTGNTNTYNGAKNFRAAHNFLDGCCPSTLSGGNPRQLGNRSVSEQAGQQGNRNDQTGATGHETNSASTERTNDDGRRNDGQTSAWTSRGNQHMESQQEGSHVNVNSLVGRLTDRPQARHNDDRGHNLSRPKRATG</sequence>
<feature type="compositionally biased region" description="Basic and acidic residues" evidence="1">
    <location>
        <begin position="102"/>
        <end position="111"/>
    </location>
</feature>
<organism evidence="2 3">
    <name type="scientific">Exophiala bonariae</name>
    <dbReference type="NCBI Taxonomy" id="1690606"/>
    <lineage>
        <taxon>Eukaryota</taxon>
        <taxon>Fungi</taxon>
        <taxon>Dikarya</taxon>
        <taxon>Ascomycota</taxon>
        <taxon>Pezizomycotina</taxon>
        <taxon>Eurotiomycetes</taxon>
        <taxon>Chaetothyriomycetidae</taxon>
        <taxon>Chaetothyriales</taxon>
        <taxon>Herpotrichiellaceae</taxon>
        <taxon>Exophiala</taxon>
    </lineage>
</organism>
<feature type="region of interest" description="Disordered" evidence="1">
    <location>
        <begin position="57"/>
        <end position="167"/>
    </location>
</feature>
<gene>
    <name evidence="2" type="ORF">LTR84_013133</name>
</gene>